<dbReference type="EMBL" id="LAZR01056933">
    <property type="protein sequence ID" value="KKK73120.1"/>
    <property type="molecule type" value="Genomic_DNA"/>
</dbReference>
<proteinExistence type="predicted"/>
<gene>
    <name evidence="1" type="ORF">LCGC14_2897050</name>
</gene>
<accession>A0A0F8YHC3</accession>
<organism evidence="1">
    <name type="scientific">marine sediment metagenome</name>
    <dbReference type="NCBI Taxonomy" id="412755"/>
    <lineage>
        <taxon>unclassified sequences</taxon>
        <taxon>metagenomes</taxon>
        <taxon>ecological metagenomes</taxon>
    </lineage>
</organism>
<protein>
    <submittedName>
        <fullName evidence="1">Uncharacterized protein</fullName>
    </submittedName>
</protein>
<reference evidence="1" key="1">
    <citation type="journal article" date="2015" name="Nature">
        <title>Complex archaea that bridge the gap between prokaryotes and eukaryotes.</title>
        <authorList>
            <person name="Spang A."/>
            <person name="Saw J.H."/>
            <person name="Jorgensen S.L."/>
            <person name="Zaremba-Niedzwiedzka K."/>
            <person name="Martijn J."/>
            <person name="Lind A.E."/>
            <person name="van Eijk R."/>
            <person name="Schleper C."/>
            <person name="Guy L."/>
            <person name="Ettema T.J."/>
        </authorList>
    </citation>
    <scope>NUCLEOTIDE SEQUENCE</scope>
</reference>
<comment type="caution">
    <text evidence="1">The sequence shown here is derived from an EMBL/GenBank/DDBJ whole genome shotgun (WGS) entry which is preliminary data.</text>
</comment>
<dbReference type="AlphaFoldDB" id="A0A0F8YHC3"/>
<sequence length="85" mass="9031">MATKKSTAGYSMVGNDKPTRYGVMAAFDPKTKVLSLRIALDEGAIKKAPMSSTGKSKLVGNTSGFVPFEFDGEKLNLNVCATIKV</sequence>
<name>A0A0F8YHC3_9ZZZZ</name>
<evidence type="ECO:0000313" key="1">
    <source>
        <dbReference type="EMBL" id="KKK73120.1"/>
    </source>
</evidence>